<keyword evidence="2" id="KW-1185">Reference proteome</keyword>
<dbReference type="RefSeq" id="WP_281754011.1">
    <property type="nucleotide sequence ID" value="NZ_BRVP01000010.1"/>
</dbReference>
<protein>
    <submittedName>
        <fullName evidence="1">Uncharacterized protein</fullName>
    </submittedName>
</protein>
<accession>A0A9W6B4Y1</accession>
<dbReference type="EMBL" id="BRVP01000010">
    <property type="protein sequence ID" value="GLB52616.1"/>
    <property type="molecule type" value="Genomic_DNA"/>
</dbReference>
<name>A0A9W6B4Y1_9FLAO</name>
<reference evidence="1" key="1">
    <citation type="submission" date="2022-07" db="EMBL/GenBank/DDBJ databases">
        <title>Taxonomy of Novel Oxalotrophic and Methylotrophic Bacteria.</title>
        <authorList>
            <person name="Sahin N."/>
            <person name="Tani A."/>
        </authorList>
    </citation>
    <scope>NUCLEOTIDE SEQUENCE</scope>
    <source>
        <strain evidence="1">AM327</strain>
    </source>
</reference>
<evidence type="ECO:0000313" key="2">
    <source>
        <dbReference type="Proteomes" id="UP001143545"/>
    </source>
</evidence>
<organism evidence="1 2">
    <name type="scientific">Neptunitalea chrysea</name>
    <dbReference type="NCBI Taxonomy" id="1647581"/>
    <lineage>
        <taxon>Bacteria</taxon>
        <taxon>Pseudomonadati</taxon>
        <taxon>Bacteroidota</taxon>
        <taxon>Flavobacteriia</taxon>
        <taxon>Flavobacteriales</taxon>
        <taxon>Flavobacteriaceae</taxon>
        <taxon>Neptunitalea</taxon>
    </lineage>
</organism>
<comment type="caution">
    <text evidence="1">The sequence shown here is derived from an EMBL/GenBank/DDBJ whole genome shotgun (WGS) entry which is preliminary data.</text>
</comment>
<evidence type="ECO:0000313" key="1">
    <source>
        <dbReference type="EMBL" id="GLB52616.1"/>
    </source>
</evidence>
<dbReference type="Proteomes" id="UP001143545">
    <property type="component" value="Unassembled WGS sequence"/>
</dbReference>
<proteinExistence type="predicted"/>
<gene>
    <name evidence="1" type="ORF">NBRC110019_16560</name>
</gene>
<sequence>MKSFIVLLFTSLVTFGQSVVSEEEMFSPERKRFTETCIAFANDLAQSNSQTDYNAYFSNTLSNEYIGELKNFQSQLLSYSERTFTISADLSNENVYVLVFQLGENSENVTKLFLLFNPDDNLVDDFMVISNEVEVNTEEEVIPYTKTEVEIPTTTVTIRIADIN</sequence>
<dbReference type="AlphaFoldDB" id="A0A9W6B4Y1"/>